<feature type="transmembrane region" description="Helical" evidence="7">
    <location>
        <begin position="121"/>
        <end position="142"/>
    </location>
</feature>
<evidence type="ECO:0000256" key="3">
    <source>
        <dbReference type="ARBA" id="ARBA00022475"/>
    </source>
</evidence>
<gene>
    <name evidence="9" type="ORF">QJS35_08205</name>
</gene>
<dbReference type="CDD" id="cd06261">
    <property type="entry name" value="TM_PBP2"/>
    <property type="match status" value="1"/>
</dbReference>
<comment type="subcellular location">
    <subcellularLocation>
        <location evidence="1 7">Cell membrane</location>
        <topology evidence="1 7">Multi-pass membrane protein</topology>
    </subcellularLocation>
</comment>
<evidence type="ECO:0000256" key="7">
    <source>
        <dbReference type="RuleBase" id="RU363032"/>
    </source>
</evidence>
<accession>A0ABV1KQK6</accession>
<evidence type="ECO:0000256" key="5">
    <source>
        <dbReference type="ARBA" id="ARBA00022989"/>
    </source>
</evidence>
<name>A0ABV1KQK6_9BACL</name>
<keyword evidence="2 7" id="KW-0813">Transport</keyword>
<evidence type="ECO:0000256" key="1">
    <source>
        <dbReference type="ARBA" id="ARBA00004651"/>
    </source>
</evidence>
<dbReference type="RefSeq" id="WP_232187636.1">
    <property type="nucleotide sequence ID" value="NZ_JAIOAP010000013.1"/>
</dbReference>
<dbReference type="Gene3D" id="1.10.3720.10">
    <property type="entry name" value="MetI-like"/>
    <property type="match status" value="1"/>
</dbReference>
<proteinExistence type="inferred from homology"/>
<dbReference type="InterPro" id="IPR035906">
    <property type="entry name" value="MetI-like_sf"/>
</dbReference>
<dbReference type="PANTHER" id="PTHR43227:SF11">
    <property type="entry name" value="BLL4140 PROTEIN"/>
    <property type="match status" value="1"/>
</dbReference>
<dbReference type="PANTHER" id="PTHR43227">
    <property type="entry name" value="BLL4140 PROTEIN"/>
    <property type="match status" value="1"/>
</dbReference>
<evidence type="ECO:0000256" key="6">
    <source>
        <dbReference type="ARBA" id="ARBA00023136"/>
    </source>
</evidence>
<keyword evidence="10" id="KW-1185">Reference proteome</keyword>
<keyword evidence="4 7" id="KW-0812">Transmembrane</keyword>
<feature type="transmembrane region" description="Helical" evidence="7">
    <location>
        <begin position="280"/>
        <end position="305"/>
    </location>
</feature>
<comment type="caution">
    <text evidence="9">The sequence shown here is derived from an EMBL/GenBank/DDBJ whole genome shotgun (WGS) entry which is preliminary data.</text>
</comment>
<feature type="transmembrane region" description="Helical" evidence="7">
    <location>
        <begin position="220"/>
        <end position="238"/>
    </location>
</feature>
<reference evidence="9 10" key="1">
    <citation type="journal article" date="2023" name="Genome Announc.">
        <title>Pan-Genome Analyses of the Genus Cohnella and Proposal of the Novel Species Cohnella silvisoli sp. nov., Isolated from Forest Soil.</title>
        <authorList>
            <person name="Wang C."/>
            <person name="Mao L."/>
            <person name="Bao G."/>
            <person name="Zhu H."/>
        </authorList>
    </citation>
    <scope>NUCLEOTIDE SEQUENCE [LARGE SCALE GENOMIC DNA]</scope>
    <source>
        <strain evidence="9 10">NL03-T5-1</strain>
    </source>
</reference>
<evidence type="ECO:0000259" key="8">
    <source>
        <dbReference type="PROSITE" id="PS50928"/>
    </source>
</evidence>
<dbReference type="SUPFAM" id="SSF161098">
    <property type="entry name" value="MetI-like"/>
    <property type="match status" value="1"/>
</dbReference>
<feature type="domain" description="ABC transmembrane type-1" evidence="8">
    <location>
        <begin position="85"/>
        <end position="301"/>
    </location>
</feature>
<evidence type="ECO:0000313" key="10">
    <source>
        <dbReference type="Proteomes" id="UP001493487"/>
    </source>
</evidence>
<evidence type="ECO:0000256" key="4">
    <source>
        <dbReference type="ARBA" id="ARBA00022692"/>
    </source>
</evidence>
<feature type="transmembrane region" description="Helical" evidence="7">
    <location>
        <begin position="187"/>
        <end position="208"/>
    </location>
</feature>
<dbReference type="Proteomes" id="UP001493487">
    <property type="component" value="Unassembled WGS sequence"/>
</dbReference>
<dbReference type="PROSITE" id="PS50928">
    <property type="entry name" value="ABC_TM1"/>
    <property type="match status" value="1"/>
</dbReference>
<comment type="similarity">
    <text evidence="7">Belongs to the binding-protein-dependent transport system permease family.</text>
</comment>
<evidence type="ECO:0000256" key="2">
    <source>
        <dbReference type="ARBA" id="ARBA00022448"/>
    </source>
</evidence>
<keyword evidence="3" id="KW-1003">Cell membrane</keyword>
<feature type="transmembrane region" description="Helical" evidence="7">
    <location>
        <begin position="89"/>
        <end position="109"/>
    </location>
</feature>
<keyword evidence="5 7" id="KW-1133">Transmembrane helix</keyword>
<dbReference type="Pfam" id="PF00528">
    <property type="entry name" value="BPD_transp_1"/>
    <property type="match status" value="1"/>
</dbReference>
<dbReference type="EMBL" id="JASKHM010000004">
    <property type="protein sequence ID" value="MEQ4482375.1"/>
    <property type="molecule type" value="Genomic_DNA"/>
</dbReference>
<protein>
    <submittedName>
        <fullName evidence="9">ABC transporter permease subunit</fullName>
    </submittedName>
</protein>
<dbReference type="InterPro" id="IPR000515">
    <property type="entry name" value="MetI-like"/>
</dbReference>
<keyword evidence="6 7" id="KW-0472">Membrane</keyword>
<sequence length="314" mass="35868">MRTSLVKSSDPYNGYLKSKLKINYQLHFLLLPSVVLILMFSYAPILGLIMAFQDFKVSKGFLGSPFVGLKYFDILFSTPDFYQIIRNTFFFASTEIIFLLLFSFIFALLLNEVRATFFKRFVQTFVYLPHFLSWVILSGIFIEILNVDGGLVNQFLVNLFGMKPIFFLGDGNWFRFTIVTTDVWKEFGYSAIVILAAISSIDPSLYEAAEMDGANRWQQTLFVTIPSLIPIMIVVATLKLGSVLDANFDQIFPLYNGLVMEKADIIDTYAYRMGLLNLNFSFTAAVGMFKSVVSFVMIVIGYRLAYKLANYRIF</sequence>
<feature type="transmembrane region" description="Helical" evidence="7">
    <location>
        <begin position="26"/>
        <end position="52"/>
    </location>
</feature>
<evidence type="ECO:0000313" key="9">
    <source>
        <dbReference type="EMBL" id="MEQ4482375.1"/>
    </source>
</evidence>
<dbReference type="InterPro" id="IPR050809">
    <property type="entry name" value="UgpAE/MalFG_permease"/>
</dbReference>
<organism evidence="9 10">
    <name type="scientific">Cohnella silvisoli</name>
    <dbReference type="NCBI Taxonomy" id="2873699"/>
    <lineage>
        <taxon>Bacteria</taxon>
        <taxon>Bacillati</taxon>
        <taxon>Bacillota</taxon>
        <taxon>Bacilli</taxon>
        <taxon>Bacillales</taxon>
        <taxon>Paenibacillaceae</taxon>
        <taxon>Cohnella</taxon>
    </lineage>
</organism>